<proteinExistence type="predicted"/>
<comment type="caution">
    <text evidence="2">The sequence shown here is derived from an EMBL/GenBank/DDBJ whole genome shotgun (WGS) entry which is preliminary data.</text>
</comment>
<reference evidence="2" key="2">
    <citation type="submission" date="2021-09" db="EMBL/GenBank/DDBJ databases">
        <authorList>
            <person name="Jia N."/>
            <person name="Wang J."/>
            <person name="Shi W."/>
            <person name="Du L."/>
            <person name="Sun Y."/>
            <person name="Zhan W."/>
            <person name="Jiang J."/>
            <person name="Wang Q."/>
            <person name="Zhang B."/>
            <person name="Ji P."/>
            <person name="Sakyi L.B."/>
            <person name="Cui X."/>
            <person name="Yuan T."/>
            <person name="Jiang B."/>
            <person name="Yang W."/>
            <person name="Lam T.T.-Y."/>
            <person name="Chang Q."/>
            <person name="Ding S."/>
            <person name="Wang X."/>
            <person name="Zhu J."/>
            <person name="Ruan X."/>
            <person name="Zhao L."/>
            <person name="Wei J."/>
            <person name="Que T."/>
            <person name="Du C."/>
            <person name="Cheng J."/>
            <person name="Dai P."/>
            <person name="Han X."/>
            <person name="Huang E."/>
            <person name="Gao Y."/>
            <person name="Liu J."/>
            <person name="Shao H."/>
            <person name="Ye R."/>
            <person name="Li L."/>
            <person name="Wei W."/>
            <person name="Wang X."/>
            <person name="Wang C."/>
            <person name="Huo Q."/>
            <person name="Li W."/>
            <person name="Guo W."/>
            <person name="Chen H."/>
            <person name="Chen S."/>
            <person name="Zhou L."/>
            <person name="Zhou L."/>
            <person name="Ni X."/>
            <person name="Tian J."/>
            <person name="Zhou Y."/>
            <person name="Sheng Y."/>
            <person name="Liu T."/>
            <person name="Pan Y."/>
            <person name="Xia L."/>
            <person name="Li J."/>
            <person name="Zhao F."/>
            <person name="Cao W."/>
        </authorList>
    </citation>
    <scope>NUCLEOTIDE SEQUENCE</scope>
    <source>
        <strain evidence="2">Rsan-2018</strain>
        <tissue evidence="2">Larvae</tissue>
    </source>
</reference>
<organism evidence="2 3">
    <name type="scientific">Rhipicephalus sanguineus</name>
    <name type="common">Brown dog tick</name>
    <name type="synonym">Ixodes sanguineus</name>
    <dbReference type="NCBI Taxonomy" id="34632"/>
    <lineage>
        <taxon>Eukaryota</taxon>
        <taxon>Metazoa</taxon>
        <taxon>Ecdysozoa</taxon>
        <taxon>Arthropoda</taxon>
        <taxon>Chelicerata</taxon>
        <taxon>Arachnida</taxon>
        <taxon>Acari</taxon>
        <taxon>Parasitiformes</taxon>
        <taxon>Ixodida</taxon>
        <taxon>Ixodoidea</taxon>
        <taxon>Ixodidae</taxon>
        <taxon>Rhipicephalinae</taxon>
        <taxon>Rhipicephalus</taxon>
        <taxon>Rhipicephalus</taxon>
    </lineage>
</organism>
<evidence type="ECO:0000256" key="1">
    <source>
        <dbReference type="ARBA" id="ARBA00022737"/>
    </source>
</evidence>
<dbReference type="PANTHER" id="PTHR24111">
    <property type="entry name" value="LEUCINE-RICH REPEAT-CONTAINING PROTEIN 34"/>
    <property type="match status" value="1"/>
</dbReference>
<name>A0A9D4SPN1_RHISA</name>
<keyword evidence="3" id="KW-1185">Reference proteome</keyword>
<evidence type="ECO:0000313" key="2">
    <source>
        <dbReference type="EMBL" id="KAH7940029.1"/>
    </source>
</evidence>
<dbReference type="PANTHER" id="PTHR24111:SF0">
    <property type="entry name" value="LEUCINE-RICH REPEAT-CONTAINING PROTEIN"/>
    <property type="match status" value="1"/>
</dbReference>
<reference evidence="2" key="1">
    <citation type="journal article" date="2020" name="Cell">
        <title>Large-Scale Comparative Analyses of Tick Genomes Elucidate Their Genetic Diversity and Vector Capacities.</title>
        <authorList>
            <consortium name="Tick Genome and Microbiome Consortium (TIGMIC)"/>
            <person name="Jia N."/>
            <person name="Wang J."/>
            <person name="Shi W."/>
            <person name="Du L."/>
            <person name="Sun Y."/>
            <person name="Zhan W."/>
            <person name="Jiang J.F."/>
            <person name="Wang Q."/>
            <person name="Zhang B."/>
            <person name="Ji P."/>
            <person name="Bell-Sakyi L."/>
            <person name="Cui X.M."/>
            <person name="Yuan T.T."/>
            <person name="Jiang B.G."/>
            <person name="Yang W.F."/>
            <person name="Lam T.T."/>
            <person name="Chang Q.C."/>
            <person name="Ding S.J."/>
            <person name="Wang X.J."/>
            <person name="Zhu J.G."/>
            <person name="Ruan X.D."/>
            <person name="Zhao L."/>
            <person name="Wei J.T."/>
            <person name="Ye R.Z."/>
            <person name="Que T.C."/>
            <person name="Du C.H."/>
            <person name="Zhou Y.H."/>
            <person name="Cheng J.X."/>
            <person name="Dai P.F."/>
            <person name="Guo W.B."/>
            <person name="Han X.H."/>
            <person name="Huang E.J."/>
            <person name="Li L.F."/>
            <person name="Wei W."/>
            <person name="Gao Y.C."/>
            <person name="Liu J.Z."/>
            <person name="Shao H.Z."/>
            <person name="Wang X."/>
            <person name="Wang C.C."/>
            <person name="Yang T.C."/>
            <person name="Huo Q.B."/>
            <person name="Li W."/>
            <person name="Chen H.Y."/>
            <person name="Chen S.E."/>
            <person name="Zhou L.G."/>
            <person name="Ni X.B."/>
            <person name="Tian J.H."/>
            <person name="Sheng Y."/>
            <person name="Liu T."/>
            <person name="Pan Y.S."/>
            <person name="Xia L.Y."/>
            <person name="Li J."/>
            <person name="Zhao F."/>
            <person name="Cao W.C."/>
        </authorList>
    </citation>
    <scope>NUCLEOTIDE SEQUENCE</scope>
    <source>
        <strain evidence="2">Rsan-2018</strain>
    </source>
</reference>
<dbReference type="Gene3D" id="3.80.10.10">
    <property type="entry name" value="Ribonuclease Inhibitor"/>
    <property type="match status" value="3"/>
</dbReference>
<accession>A0A9D4SPN1</accession>
<dbReference type="EMBL" id="JABSTV010001254">
    <property type="protein sequence ID" value="KAH7940029.1"/>
    <property type="molecule type" value="Genomic_DNA"/>
</dbReference>
<dbReference type="AlphaFoldDB" id="A0A9D4SPN1"/>
<dbReference type="InterPro" id="IPR052201">
    <property type="entry name" value="LRR-containing_regulator"/>
</dbReference>
<sequence>MSHGEDYDNWKGQLDLDRLCGAMSSEETCWLADKLTAWNRAMRTLGLELEESTPGTLLLQWSFDTQMDLEQLTTAREASRLASSLLRQHRCIQDLSVSCTYSIDYTDPPFASHVSPPPLTLTCRRLRCLKIDQCASAHPYLGDLDTVTGLETLHIDVDEIDENFAAQIDAIMERNRSTLKKVHVSDRRRRHSRLRMMESLVACEYIVLKSCISDSGIPDVDSMAKLMGVSTTLKEVSVQPIRQVDVSVIAKALEMNRTLTKLSLHVRLCESIEELFGALELNQNLKELSLWGFEHVNMRFMRAAASAMENNTTLTSLDIDARLDQCEGMQVWSSALSKNCTLHVLTLSCWNVPISEVSALCKALRVNKTLKALRLRGVNATNEERTSLARQLLADECYDRVVLGAWTEPCLRILSPVLASPKKSAKVILLPPIGQLSLDIVKVLFNDLASNRRVKRLSVCVEHEPDTRVALVCEALKKNRFIQLLHLTVSNGNSANEILRALSLNTGIRQLEMCLEVPPADETMAALSGMLLHNKGITSISALLYHEEGPEFLDSLAQGMSGNRRILEFRCCSRDGVNVPPTVHDCVQRNKSALNRAVEFVLRHREDRRCAECFDLFVGRSCLTTRLTEVSGLSYLQARHEVASAEHRLREKYFVITGIVRRRVSCWPADSTQIDALNADCWRALASYLRISDVCFQ</sequence>
<protein>
    <submittedName>
        <fullName evidence="2">Uncharacterized protein</fullName>
    </submittedName>
</protein>
<dbReference type="Proteomes" id="UP000821837">
    <property type="component" value="Chromosome 8"/>
</dbReference>
<gene>
    <name evidence="2" type="ORF">HPB52_020416</name>
</gene>
<evidence type="ECO:0000313" key="3">
    <source>
        <dbReference type="Proteomes" id="UP000821837"/>
    </source>
</evidence>
<keyword evidence="1" id="KW-0677">Repeat</keyword>
<dbReference type="SUPFAM" id="SSF52047">
    <property type="entry name" value="RNI-like"/>
    <property type="match status" value="2"/>
</dbReference>
<dbReference type="VEuPathDB" id="VectorBase:RSAN_037899"/>
<dbReference type="InterPro" id="IPR032675">
    <property type="entry name" value="LRR_dom_sf"/>
</dbReference>